<evidence type="ECO:0000313" key="2">
    <source>
        <dbReference type="Proteomes" id="UP000288805"/>
    </source>
</evidence>
<dbReference type="Proteomes" id="UP000288805">
    <property type="component" value="Unassembled WGS sequence"/>
</dbReference>
<gene>
    <name evidence="1" type="ORF">CK203_018286</name>
</gene>
<evidence type="ECO:0000313" key="1">
    <source>
        <dbReference type="EMBL" id="RVX10697.1"/>
    </source>
</evidence>
<sequence length="93" mass="10627">MFGIPCEHATTVILSIGHNVADFVDECYKFPMQDLIYAGFFSSIETHDMPIVDDHGVVRSITGQVFLSLKPPYAKRPPGRPRKKRIEFQFQDK</sequence>
<dbReference type="AlphaFoldDB" id="A0A438JP31"/>
<accession>A0A438JP31</accession>
<evidence type="ECO:0008006" key="3">
    <source>
        <dbReference type="Google" id="ProtNLM"/>
    </source>
</evidence>
<organism evidence="1 2">
    <name type="scientific">Vitis vinifera</name>
    <name type="common">Grape</name>
    <dbReference type="NCBI Taxonomy" id="29760"/>
    <lineage>
        <taxon>Eukaryota</taxon>
        <taxon>Viridiplantae</taxon>
        <taxon>Streptophyta</taxon>
        <taxon>Embryophyta</taxon>
        <taxon>Tracheophyta</taxon>
        <taxon>Spermatophyta</taxon>
        <taxon>Magnoliopsida</taxon>
        <taxon>eudicotyledons</taxon>
        <taxon>Gunneridae</taxon>
        <taxon>Pentapetalae</taxon>
        <taxon>rosids</taxon>
        <taxon>Vitales</taxon>
        <taxon>Vitaceae</taxon>
        <taxon>Viteae</taxon>
        <taxon>Vitis</taxon>
    </lineage>
</organism>
<protein>
    <recommendedName>
        <fullName evidence="3">Zinc finger PMZ-type domain-containing protein</fullName>
    </recommendedName>
</protein>
<reference evidence="1 2" key="1">
    <citation type="journal article" date="2018" name="PLoS Genet.">
        <title>Population sequencing reveals clonal diversity and ancestral inbreeding in the grapevine cultivar Chardonnay.</title>
        <authorList>
            <person name="Roach M.J."/>
            <person name="Johnson D.L."/>
            <person name="Bohlmann J."/>
            <person name="van Vuuren H.J."/>
            <person name="Jones S.J."/>
            <person name="Pretorius I.S."/>
            <person name="Schmidt S.A."/>
            <person name="Borneman A.R."/>
        </authorList>
    </citation>
    <scope>NUCLEOTIDE SEQUENCE [LARGE SCALE GENOMIC DNA]</scope>
    <source>
        <strain evidence="2">cv. Chardonnay</strain>
        <tissue evidence="1">Leaf</tissue>
    </source>
</reference>
<comment type="caution">
    <text evidence="1">The sequence shown here is derived from an EMBL/GenBank/DDBJ whole genome shotgun (WGS) entry which is preliminary data.</text>
</comment>
<name>A0A438JP31_VITVI</name>
<proteinExistence type="predicted"/>
<dbReference type="EMBL" id="QGNW01000033">
    <property type="protein sequence ID" value="RVX10697.1"/>
    <property type="molecule type" value="Genomic_DNA"/>
</dbReference>